<gene>
    <name evidence="9" type="ORF">EQM13_11160</name>
</gene>
<accession>A0A410QDZ2</accession>
<dbReference type="HAMAP" id="MF_00693">
    <property type="entry name" value="Transcrip_reg_TACO1"/>
    <property type="match status" value="1"/>
</dbReference>
<dbReference type="RefSeq" id="WP_071139047.1">
    <property type="nucleotide sequence ID" value="NZ_CP035282.1"/>
</dbReference>
<dbReference type="Gene3D" id="1.10.10.200">
    <property type="match status" value="1"/>
</dbReference>
<keyword evidence="5 6" id="KW-0804">Transcription</keyword>
<evidence type="ECO:0000259" key="7">
    <source>
        <dbReference type="Pfam" id="PF01709"/>
    </source>
</evidence>
<dbReference type="Gene3D" id="3.30.70.980">
    <property type="match status" value="2"/>
</dbReference>
<dbReference type="Proteomes" id="UP000287969">
    <property type="component" value="Chromosome"/>
</dbReference>
<comment type="similarity">
    <text evidence="1 6">Belongs to the TACO1 family.</text>
</comment>
<proteinExistence type="inferred from homology"/>
<comment type="subcellular location">
    <subcellularLocation>
        <location evidence="6">Cytoplasm</location>
    </subcellularLocation>
</comment>
<dbReference type="PANTHER" id="PTHR12532:SF6">
    <property type="entry name" value="TRANSCRIPTIONAL REGULATORY PROTEIN YEBC-RELATED"/>
    <property type="match status" value="1"/>
</dbReference>
<dbReference type="FunFam" id="3.30.70.980:FF:000002">
    <property type="entry name" value="Probable transcriptional regulatory protein YebC"/>
    <property type="match status" value="1"/>
</dbReference>
<evidence type="ECO:0000313" key="10">
    <source>
        <dbReference type="Proteomes" id="UP000287969"/>
    </source>
</evidence>
<dbReference type="FunFam" id="1.10.10.200:FF:000002">
    <property type="entry name" value="Probable transcriptional regulatory protein CLM62_37755"/>
    <property type="match status" value="1"/>
</dbReference>
<dbReference type="AlphaFoldDB" id="A0A410QDZ2"/>
<keyword evidence="2 6" id="KW-0963">Cytoplasm</keyword>
<dbReference type="PANTHER" id="PTHR12532">
    <property type="entry name" value="TRANSLATIONAL ACTIVATOR OF CYTOCHROME C OXIDASE 1"/>
    <property type="match status" value="1"/>
</dbReference>
<dbReference type="Pfam" id="PF01709">
    <property type="entry name" value="Transcrip_reg"/>
    <property type="match status" value="1"/>
</dbReference>
<evidence type="ECO:0000256" key="4">
    <source>
        <dbReference type="ARBA" id="ARBA00023125"/>
    </source>
</evidence>
<protein>
    <recommendedName>
        <fullName evidence="6">Probable transcriptional regulatory protein EQM13_11160</fullName>
    </recommendedName>
</protein>
<evidence type="ECO:0000313" key="9">
    <source>
        <dbReference type="EMBL" id="QAT62104.1"/>
    </source>
</evidence>
<evidence type="ECO:0000256" key="1">
    <source>
        <dbReference type="ARBA" id="ARBA00008724"/>
    </source>
</evidence>
<dbReference type="InterPro" id="IPR002876">
    <property type="entry name" value="Transcrip_reg_TACO1-like"/>
</dbReference>
<evidence type="ECO:0000256" key="5">
    <source>
        <dbReference type="ARBA" id="ARBA00023163"/>
    </source>
</evidence>
<dbReference type="GO" id="GO:0005829">
    <property type="term" value="C:cytosol"/>
    <property type="evidence" value="ECO:0007669"/>
    <property type="project" value="TreeGrafter"/>
</dbReference>
<keyword evidence="4 6" id="KW-0238">DNA-binding</keyword>
<dbReference type="GO" id="GO:0003677">
    <property type="term" value="F:DNA binding"/>
    <property type="evidence" value="ECO:0007669"/>
    <property type="project" value="UniProtKB-UniRule"/>
</dbReference>
<dbReference type="EMBL" id="CP035282">
    <property type="protein sequence ID" value="QAT62104.1"/>
    <property type="molecule type" value="Genomic_DNA"/>
</dbReference>
<dbReference type="InterPro" id="IPR026564">
    <property type="entry name" value="Transcrip_reg_TACO1-like_dom3"/>
</dbReference>
<dbReference type="Pfam" id="PF20772">
    <property type="entry name" value="TACO1_YebC_N"/>
    <property type="match status" value="1"/>
</dbReference>
<feature type="domain" description="TACO1/YebC-like N-terminal" evidence="8">
    <location>
        <begin position="5"/>
        <end position="75"/>
    </location>
</feature>
<sequence length="248" mass="28085">MSGHSKWSNIKHRKGKEDARKGKVFTKLARAITVAVKEGGSEPEYNPLLKAAIEKAKIENMPNDNIDRSIKKAAGDQNENLFETINYEGYGPAGIAVLVSCLTDNRNRTASDVRHSFDKFGGNLGQSGCVSFMFDKRGLVVIKREDNIDEEELMLKAIDMGAVDFSSNDEEFEILTNPEDFNIIRDKLKEDGYDFVTAEISYIPQNTIKLSEEKDIKNMVKMIESLEDNDDVQEVYYNWEIPDDLEVE</sequence>
<dbReference type="InterPro" id="IPR029072">
    <property type="entry name" value="YebC-like"/>
</dbReference>
<dbReference type="InterPro" id="IPR017856">
    <property type="entry name" value="Integrase-like_N"/>
</dbReference>
<dbReference type="KEGG" id="spoa:EQM13_11160"/>
<dbReference type="GO" id="GO:0006355">
    <property type="term" value="P:regulation of DNA-templated transcription"/>
    <property type="evidence" value="ECO:0007669"/>
    <property type="project" value="UniProtKB-UniRule"/>
</dbReference>
<evidence type="ECO:0000259" key="8">
    <source>
        <dbReference type="Pfam" id="PF20772"/>
    </source>
</evidence>
<keyword evidence="10" id="KW-1185">Reference proteome</keyword>
<organism evidence="9 10">
    <name type="scientific">Acidilutibacter cellobiosedens</name>
    <dbReference type="NCBI Taxonomy" id="2507161"/>
    <lineage>
        <taxon>Bacteria</taxon>
        <taxon>Bacillati</taxon>
        <taxon>Bacillota</taxon>
        <taxon>Tissierellia</taxon>
        <taxon>Tissierellales</taxon>
        <taxon>Acidilutibacteraceae</taxon>
        <taxon>Acidilutibacter</taxon>
    </lineage>
</organism>
<feature type="domain" description="TACO1/YebC-like second and third" evidence="7">
    <location>
        <begin position="82"/>
        <end position="239"/>
    </location>
</feature>
<dbReference type="NCBIfam" id="NF001030">
    <property type="entry name" value="PRK00110.1"/>
    <property type="match status" value="1"/>
</dbReference>
<dbReference type="OrthoDB" id="9781053at2"/>
<evidence type="ECO:0000256" key="6">
    <source>
        <dbReference type="HAMAP-Rule" id="MF_00693"/>
    </source>
</evidence>
<dbReference type="SUPFAM" id="SSF75625">
    <property type="entry name" value="YebC-like"/>
    <property type="match status" value="1"/>
</dbReference>
<dbReference type="InterPro" id="IPR048300">
    <property type="entry name" value="TACO1_YebC-like_2nd/3rd_dom"/>
</dbReference>
<evidence type="ECO:0000256" key="3">
    <source>
        <dbReference type="ARBA" id="ARBA00023015"/>
    </source>
</evidence>
<reference evidence="10" key="1">
    <citation type="submission" date="2019-01" db="EMBL/GenBank/DDBJ databases">
        <title>Draft genomes of a novel of Sporanaerobacter strains.</title>
        <authorList>
            <person name="Ma S."/>
        </authorList>
    </citation>
    <scope>NUCLEOTIDE SEQUENCE [LARGE SCALE GENOMIC DNA]</scope>
    <source>
        <strain evidence="10">NJN-17</strain>
    </source>
</reference>
<dbReference type="NCBIfam" id="TIGR01033">
    <property type="entry name" value="YebC/PmpR family DNA-binding transcriptional regulator"/>
    <property type="match status" value="1"/>
</dbReference>
<dbReference type="NCBIfam" id="NF009044">
    <property type="entry name" value="PRK12378.1"/>
    <property type="match status" value="1"/>
</dbReference>
<keyword evidence="3 6" id="KW-0805">Transcription regulation</keyword>
<dbReference type="InterPro" id="IPR049083">
    <property type="entry name" value="TACO1_YebC_N"/>
</dbReference>
<name>A0A410QDZ2_9FIRM</name>
<evidence type="ECO:0000256" key="2">
    <source>
        <dbReference type="ARBA" id="ARBA00022490"/>
    </source>
</evidence>